<proteinExistence type="predicted"/>
<dbReference type="InterPro" id="IPR050524">
    <property type="entry name" value="APC_YAT"/>
</dbReference>
<name>A0ABR1FFI7_9ASCO</name>
<keyword evidence="9" id="KW-1185">Reference proteome</keyword>
<keyword evidence="2" id="KW-0813">Transport</keyword>
<evidence type="ECO:0000259" key="7">
    <source>
        <dbReference type="Pfam" id="PF00324"/>
    </source>
</evidence>
<keyword evidence="3" id="KW-0812">Transmembrane</keyword>
<evidence type="ECO:0000256" key="2">
    <source>
        <dbReference type="ARBA" id="ARBA00022448"/>
    </source>
</evidence>
<evidence type="ECO:0000313" key="8">
    <source>
        <dbReference type="EMBL" id="KAK7208619.1"/>
    </source>
</evidence>
<reference evidence="8 9" key="1">
    <citation type="submission" date="2024-03" db="EMBL/GenBank/DDBJ databases">
        <title>Genome-scale model development and genomic sequencing of the oleaginous clade Lipomyces.</title>
        <authorList>
            <consortium name="Lawrence Berkeley National Laboratory"/>
            <person name="Czajka J.J."/>
            <person name="Han Y."/>
            <person name="Kim J."/>
            <person name="Mondo S.J."/>
            <person name="Hofstad B.A."/>
            <person name="Robles A."/>
            <person name="Haridas S."/>
            <person name="Riley R."/>
            <person name="LaButti K."/>
            <person name="Pangilinan J."/>
            <person name="Andreopoulos W."/>
            <person name="Lipzen A."/>
            <person name="Yan J."/>
            <person name="Wang M."/>
            <person name="Ng V."/>
            <person name="Grigoriev I.V."/>
            <person name="Spatafora J.W."/>
            <person name="Magnuson J.K."/>
            <person name="Baker S.E."/>
            <person name="Pomraning K.R."/>
        </authorList>
    </citation>
    <scope>NUCLEOTIDE SEQUENCE [LARGE SCALE GENOMIC DNA]</scope>
    <source>
        <strain evidence="8 9">Phaff 52-87</strain>
    </source>
</reference>
<dbReference type="Proteomes" id="UP001498771">
    <property type="component" value="Unassembled WGS sequence"/>
</dbReference>
<keyword evidence="4" id="KW-0029">Amino-acid transport</keyword>
<keyword evidence="6" id="KW-0472">Membrane</keyword>
<dbReference type="PANTHER" id="PTHR43341:SF1">
    <property type="entry name" value="GENERAL AMINO-ACID PERMEASE GAP1"/>
    <property type="match status" value="1"/>
</dbReference>
<evidence type="ECO:0000256" key="6">
    <source>
        <dbReference type="ARBA" id="ARBA00023136"/>
    </source>
</evidence>
<accession>A0ABR1FFI7</accession>
<feature type="non-terminal residue" evidence="8">
    <location>
        <position position="64"/>
    </location>
</feature>
<evidence type="ECO:0000313" key="9">
    <source>
        <dbReference type="Proteomes" id="UP001498771"/>
    </source>
</evidence>
<dbReference type="EMBL" id="JBBJBU010000001">
    <property type="protein sequence ID" value="KAK7208619.1"/>
    <property type="molecule type" value="Genomic_DNA"/>
</dbReference>
<dbReference type="InterPro" id="IPR004841">
    <property type="entry name" value="AA-permease/SLC12A_dom"/>
</dbReference>
<dbReference type="GeneID" id="90035755"/>
<dbReference type="Pfam" id="PF00324">
    <property type="entry name" value="AA_permease"/>
    <property type="match status" value="1"/>
</dbReference>
<evidence type="ECO:0000256" key="4">
    <source>
        <dbReference type="ARBA" id="ARBA00022970"/>
    </source>
</evidence>
<evidence type="ECO:0000256" key="5">
    <source>
        <dbReference type="ARBA" id="ARBA00022989"/>
    </source>
</evidence>
<comment type="subcellular location">
    <subcellularLocation>
        <location evidence="1">Membrane</location>
        <topology evidence="1">Multi-pass membrane protein</topology>
    </subcellularLocation>
</comment>
<keyword evidence="5" id="KW-1133">Transmembrane helix</keyword>
<feature type="domain" description="Amino acid permease/ SLC12A" evidence="7">
    <location>
        <begin position="28"/>
        <end position="64"/>
    </location>
</feature>
<feature type="non-terminal residue" evidence="8">
    <location>
        <position position="1"/>
    </location>
</feature>
<organism evidence="8 9">
    <name type="scientific">Myxozyma melibiosi</name>
    <dbReference type="NCBI Taxonomy" id="54550"/>
    <lineage>
        <taxon>Eukaryota</taxon>
        <taxon>Fungi</taxon>
        <taxon>Dikarya</taxon>
        <taxon>Ascomycota</taxon>
        <taxon>Saccharomycotina</taxon>
        <taxon>Lipomycetes</taxon>
        <taxon>Lipomycetales</taxon>
        <taxon>Lipomycetaceae</taxon>
        <taxon>Myxozyma</taxon>
    </lineage>
</organism>
<evidence type="ECO:0000256" key="3">
    <source>
        <dbReference type="ARBA" id="ARBA00022692"/>
    </source>
</evidence>
<protein>
    <recommendedName>
        <fullName evidence="7">Amino acid permease/ SLC12A domain-containing protein</fullName>
    </recommendedName>
</protein>
<dbReference type="PANTHER" id="PTHR43341">
    <property type="entry name" value="AMINO ACID PERMEASE"/>
    <property type="match status" value="1"/>
</dbReference>
<evidence type="ECO:0000256" key="1">
    <source>
        <dbReference type="ARBA" id="ARBA00004141"/>
    </source>
</evidence>
<dbReference type="Gene3D" id="1.20.1740.10">
    <property type="entry name" value="Amino acid/polyamine transporter I"/>
    <property type="match status" value="1"/>
</dbReference>
<sequence>NYTIEDSMAYHPPKKRYTELKRTLKTRHIQMIAVGGVLGNGLFIGSGKVLGNSGPLGMLLGFLI</sequence>
<gene>
    <name evidence="8" type="ORF">BZA70DRAFT_232125</name>
</gene>
<dbReference type="RefSeq" id="XP_064771652.1">
    <property type="nucleotide sequence ID" value="XM_064910243.1"/>
</dbReference>
<comment type="caution">
    <text evidence="8">The sequence shown here is derived from an EMBL/GenBank/DDBJ whole genome shotgun (WGS) entry which is preliminary data.</text>
</comment>